<proteinExistence type="predicted"/>
<organism evidence="2 3">
    <name type="scientific">Cellulosimicrobium cellulans</name>
    <name type="common">Arthrobacter luteus</name>
    <dbReference type="NCBI Taxonomy" id="1710"/>
    <lineage>
        <taxon>Bacteria</taxon>
        <taxon>Bacillati</taxon>
        <taxon>Actinomycetota</taxon>
        <taxon>Actinomycetes</taxon>
        <taxon>Micrococcales</taxon>
        <taxon>Promicromonosporaceae</taxon>
        <taxon>Cellulosimicrobium</taxon>
    </lineage>
</organism>
<reference evidence="2 3" key="1">
    <citation type="submission" date="2019-06" db="EMBL/GenBank/DDBJ databases">
        <title>Whole genome shotgun sequence of Cellulosimicrobium cellulans NBRC 15516.</title>
        <authorList>
            <person name="Hosoyama A."/>
            <person name="Uohara A."/>
            <person name="Ohji S."/>
            <person name="Ichikawa N."/>
        </authorList>
    </citation>
    <scope>NUCLEOTIDE SEQUENCE [LARGE SCALE GENOMIC DNA]</scope>
    <source>
        <strain evidence="2 3">NBRC 15516</strain>
    </source>
</reference>
<accession>A0A4Y4E9I1</accession>
<evidence type="ECO:0000313" key="3">
    <source>
        <dbReference type="Proteomes" id="UP000316659"/>
    </source>
</evidence>
<gene>
    <name evidence="2" type="ORF">CCE02nite_33100</name>
</gene>
<evidence type="ECO:0000256" key="1">
    <source>
        <dbReference type="SAM" id="MobiDB-lite"/>
    </source>
</evidence>
<comment type="caution">
    <text evidence="2">The sequence shown here is derived from an EMBL/GenBank/DDBJ whole genome shotgun (WGS) entry which is preliminary data.</text>
</comment>
<protein>
    <submittedName>
        <fullName evidence="2">Uncharacterized protein</fullName>
    </submittedName>
</protein>
<sequence>MARELDLEAAESKARELLDARISSVRGLVRAAQAEAEVRAQMQAAAREHAKAYAAAIGDGWTPDELRKLGLQDPERSARSPRRSSAAARPVTTAESAAESGD</sequence>
<feature type="compositionally biased region" description="Basic and acidic residues" evidence="1">
    <location>
        <begin position="64"/>
        <end position="78"/>
    </location>
</feature>
<dbReference type="AlphaFoldDB" id="A0A4Y4E9I1"/>
<evidence type="ECO:0000313" key="2">
    <source>
        <dbReference type="EMBL" id="GED11311.1"/>
    </source>
</evidence>
<feature type="region of interest" description="Disordered" evidence="1">
    <location>
        <begin position="64"/>
        <end position="102"/>
    </location>
</feature>
<dbReference type="EMBL" id="BJNZ01000027">
    <property type="protein sequence ID" value="GED11311.1"/>
    <property type="molecule type" value="Genomic_DNA"/>
</dbReference>
<dbReference type="RefSeq" id="WP_141390737.1">
    <property type="nucleotide sequence ID" value="NZ_BJNZ01000027.1"/>
</dbReference>
<name>A0A4Y4E9I1_CELCE</name>
<dbReference type="Proteomes" id="UP000316659">
    <property type="component" value="Unassembled WGS sequence"/>
</dbReference>